<keyword evidence="3" id="KW-1185">Reference proteome</keyword>
<sequence length="347" mass="37330">MPDDARDDPPLDTVREVARRVLDGPLRGVTRIEKGVNALYRLDGEAETAVLKTPLYATEAAFLAEPAVLERIGRGTPVPVPEVLATLPADDGPLDTPSYVMAFVEGRDVDHVPTLSPATRDRLVREAATHLAAIHDLGTPDRYGQLTVEDGQLVVAPAFDSWCAQFDAMAEDVTAALGGDGPLTDAEPRFADLASEVRAALVDASAVPESPAPSLVVRDYRLANLVLGGEDADPLVRGVLDTSGLVGDALLDVAKAEAALVDLPLGGTDEAATLRETLRATYAERRGCDPDDLFDQRYPCYRLYARAYRLKAFDYAMQFTRETDADAVAERSRRFVADRLAAVRATG</sequence>
<dbReference type="InterPro" id="IPR011009">
    <property type="entry name" value="Kinase-like_dom_sf"/>
</dbReference>
<proteinExistence type="predicted"/>
<comment type="caution">
    <text evidence="2">The sequence shown here is derived from an EMBL/GenBank/DDBJ whole genome shotgun (WGS) entry which is preliminary data.</text>
</comment>
<dbReference type="Proteomes" id="UP000451471">
    <property type="component" value="Unassembled WGS sequence"/>
</dbReference>
<feature type="domain" description="Aminoglycoside phosphotransferase" evidence="1">
    <location>
        <begin position="29"/>
        <end position="285"/>
    </location>
</feature>
<protein>
    <submittedName>
        <fullName evidence="2">Phosphotransferase</fullName>
    </submittedName>
</protein>
<gene>
    <name evidence="2" type="ORF">GQS65_12785</name>
</gene>
<reference evidence="2 3" key="1">
    <citation type="submission" date="2019-12" db="EMBL/GenBank/DDBJ databases">
        <title>Halocatena pleomorpha gen. nov. sp. nov., an extremely halophilic archaeon of family Halobacteriaceae isolated from saltpan soil.</title>
        <authorList>
            <person name="Pal Y."/>
            <person name="Verma A."/>
            <person name="Krishnamurthi S."/>
            <person name="Kumar P."/>
        </authorList>
    </citation>
    <scope>NUCLEOTIDE SEQUENCE [LARGE SCALE GENOMIC DNA]</scope>
    <source>
        <strain evidence="2 3">JCM 16495</strain>
    </source>
</reference>
<dbReference type="Pfam" id="PF01636">
    <property type="entry name" value="APH"/>
    <property type="match status" value="1"/>
</dbReference>
<organism evidence="2 3">
    <name type="scientific">Halomarina oriensis</name>
    <dbReference type="NCBI Taxonomy" id="671145"/>
    <lineage>
        <taxon>Archaea</taxon>
        <taxon>Methanobacteriati</taxon>
        <taxon>Methanobacteriota</taxon>
        <taxon>Stenosarchaea group</taxon>
        <taxon>Halobacteria</taxon>
        <taxon>Halobacteriales</taxon>
        <taxon>Natronomonadaceae</taxon>
        <taxon>Halomarina</taxon>
    </lineage>
</organism>
<dbReference type="Gene3D" id="3.30.200.20">
    <property type="entry name" value="Phosphorylase Kinase, domain 1"/>
    <property type="match status" value="1"/>
</dbReference>
<dbReference type="SUPFAM" id="SSF56112">
    <property type="entry name" value="Protein kinase-like (PK-like)"/>
    <property type="match status" value="1"/>
</dbReference>
<keyword evidence="2" id="KW-0808">Transferase</keyword>
<dbReference type="PANTHER" id="PTHR21310">
    <property type="entry name" value="AMINOGLYCOSIDE PHOSPHOTRANSFERASE-RELATED-RELATED"/>
    <property type="match status" value="1"/>
</dbReference>
<name>A0A6B0GP91_9EURY</name>
<dbReference type="Gene3D" id="3.90.1200.10">
    <property type="match status" value="1"/>
</dbReference>
<dbReference type="InterPro" id="IPR002575">
    <property type="entry name" value="Aminoglycoside_PTrfase"/>
</dbReference>
<dbReference type="OrthoDB" id="350437at2157"/>
<evidence type="ECO:0000259" key="1">
    <source>
        <dbReference type="Pfam" id="PF01636"/>
    </source>
</evidence>
<evidence type="ECO:0000313" key="2">
    <source>
        <dbReference type="EMBL" id="MWG35349.1"/>
    </source>
</evidence>
<dbReference type="RefSeq" id="WP_158205029.1">
    <property type="nucleotide sequence ID" value="NZ_WSZK01000021.1"/>
</dbReference>
<dbReference type="EMBL" id="WSZK01000021">
    <property type="protein sequence ID" value="MWG35349.1"/>
    <property type="molecule type" value="Genomic_DNA"/>
</dbReference>
<accession>A0A6B0GP91</accession>
<dbReference type="InterPro" id="IPR051678">
    <property type="entry name" value="AGP_Transferase"/>
</dbReference>
<evidence type="ECO:0000313" key="3">
    <source>
        <dbReference type="Proteomes" id="UP000451471"/>
    </source>
</evidence>
<dbReference type="AlphaFoldDB" id="A0A6B0GP91"/>
<dbReference type="GO" id="GO:0016740">
    <property type="term" value="F:transferase activity"/>
    <property type="evidence" value="ECO:0007669"/>
    <property type="project" value="UniProtKB-KW"/>
</dbReference>